<dbReference type="Proteomes" id="UP000269669">
    <property type="component" value="Unassembled WGS sequence"/>
</dbReference>
<sequence>MDRMLVVVFDNESKAYEGKKALLQLDSEGSISVYGYAVVAKNADGTASIKQGDDAGPLGTLAGTALGSLIGVLGGPVGLAIGATAGFAGGMTGDLLNAGVGDDFIDDVSKVLLPTKVAVVAEIEEDWTTPVDTRMESIGGVVFRRALSDVVHQVHQENVASMKADMVQLKAEHAQAHASRKAKLQEKINQLDSKIQAQLQAAKDRRQAAERTAQAKVQILKAKAGVAEAAAR</sequence>
<name>A0A3R9NWF6_9BACT</name>
<evidence type="ECO:0000313" key="2">
    <source>
        <dbReference type="EMBL" id="RSL18418.1"/>
    </source>
</evidence>
<keyword evidence="3" id="KW-1185">Reference proteome</keyword>
<organism evidence="2 3">
    <name type="scientific">Edaphobacter aggregans</name>
    <dbReference type="NCBI Taxonomy" id="570835"/>
    <lineage>
        <taxon>Bacteria</taxon>
        <taxon>Pseudomonadati</taxon>
        <taxon>Acidobacteriota</taxon>
        <taxon>Terriglobia</taxon>
        <taxon>Terriglobales</taxon>
        <taxon>Acidobacteriaceae</taxon>
        <taxon>Edaphobacter</taxon>
    </lineage>
</organism>
<proteinExistence type="predicted"/>
<dbReference type="EMBL" id="RSDW01000001">
    <property type="protein sequence ID" value="RSL18418.1"/>
    <property type="molecule type" value="Genomic_DNA"/>
</dbReference>
<dbReference type="RefSeq" id="WP_125486786.1">
    <property type="nucleotide sequence ID" value="NZ_RSDW01000001.1"/>
</dbReference>
<dbReference type="InterPro" id="IPR009200">
    <property type="entry name" value="DUF1269_membrane"/>
</dbReference>
<comment type="caution">
    <text evidence="2">The sequence shown here is derived from an EMBL/GenBank/DDBJ whole genome shotgun (WGS) entry which is preliminary data.</text>
</comment>
<evidence type="ECO:0000313" key="3">
    <source>
        <dbReference type="Proteomes" id="UP000269669"/>
    </source>
</evidence>
<feature type="coiled-coil region" evidence="1">
    <location>
        <begin position="152"/>
        <end position="212"/>
    </location>
</feature>
<accession>A0A3R9NWF6</accession>
<keyword evidence="1" id="KW-0175">Coiled coil</keyword>
<dbReference type="AlphaFoldDB" id="A0A3R9NWF6"/>
<dbReference type="OrthoDB" id="978939at2"/>
<reference evidence="2 3" key="1">
    <citation type="submission" date="2018-12" db="EMBL/GenBank/DDBJ databases">
        <title>Sequencing of bacterial isolates from soil warming experiment in Harvard Forest, Massachusetts, USA.</title>
        <authorList>
            <person name="Deangelis K."/>
        </authorList>
    </citation>
    <scope>NUCLEOTIDE SEQUENCE [LARGE SCALE GENOMIC DNA]</scope>
    <source>
        <strain evidence="2 3">EB153</strain>
    </source>
</reference>
<protein>
    <submittedName>
        <fullName evidence="2">Putative membrane protein</fullName>
    </submittedName>
</protein>
<dbReference type="Pfam" id="PF06897">
    <property type="entry name" value="DUF1269"/>
    <property type="match status" value="1"/>
</dbReference>
<gene>
    <name evidence="2" type="ORF">EDE15_3988</name>
</gene>
<evidence type="ECO:0000256" key="1">
    <source>
        <dbReference type="SAM" id="Coils"/>
    </source>
</evidence>